<accession>A0A9J9LFY3</accession>
<evidence type="ECO:0000313" key="16">
    <source>
        <dbReference type="Proteomes" id="UP000001989"/>
    </source>
</evidence>
<evidence type="ECO:0000256" key="8">
    <source>
        <dbReference type="ARBA" id="ARBA00022723"/>
    </source>
</evidence>
<dbReference type="FunFam" id="3.30.499.10:FF:000007">
    <property type="entry name" value="3-isopropylmalate dehydratase large subunit"/>
    <property type="match status" value="1"/>
</dbReference>
<dbReference type="SUPFAM" id="SSF53732">
    <property type="entry name" value="Aconitase iron-sulfur domain"/>
    <property type="match status" value="1"/>
</dbReference>
<keyword evidence="7 13" id="KW-0028">Amino-acid biosynthesis</keyword>
<dbReference type="Gene3D" id="3.30.499.10">
    <property type="entry name" value="Aconitase, domain 3"/>
    <property type="match status" value="2"/>
</dbReference>
<evidence type="ECO:0000256" key="7">
    <source>
        <dbReference type="ARBA" id="ARBA00022605"/>
    </source>
</evidence>
<dbReference type="InterPro" id="IPR018136">
    <property type="entry name" value="Aconitase_4Fe-4S_BS"/>
</dbReference>
<feature type="binding site" evidence="13">
    <location>
        <position position="420"/>
    </location>
    <ligand>
        <name>[4Fe-4S] cluster</name>
        <dbReference type="ChEBI" id="CHEBI:49883"/>
    </ligand>
</feature>
<dbReference type="GO" id="GO:0003861">
    <property type="term" value="F:3-isopropylmalate dehydratase activity"/>
    <property type="evidence" value="ECO:0007669"/>
    <property type="project" value="UniProtKB-UniRule"/>
</dbReference>
<name>A0A9J9LFY3_RHIWR</name>
<evidence type="ECO:0000256" key="12">
    <source>
        <dbReference type="ARBA" id="ARBA00023304"/>
    </source>
</evidence>
<dbReference type="Pfam" id="PF00330">
    <property type="entry name" value="Aconitase"/>
    <property type="match status" value="1"/>
</dbReference>
<dbReference type="HAMAP" id="MF_01026">
    <property type="entry name" value="LeuC_type1"/>
    <property type="match status" value="1"/>
</dbReference>
<keyword evidence="8 13" id="KW-0479">Metal-binding</keyword>
<dbReference type="InterPro" id="IPR001030">
    <property type="entry name" value="Acoase/IPM_deHydtase_lsu_aba"/>
</dbReference>
<reference evidence="15 16" key="1">
    <citation type="journal article" date="2010" name="J. Bacteriol.">
        <title>Genome sequence of the dioxin-mineralizing bacterium Sphingomonas wittichii RW1.</title>
        <authorList>
            <person name="Miller T.R."/>
            <person name="Delcher A.L."/>
            <person name="Salzberg S.L."/>
            <person name="Saunders E."/>
            <person name="Detter J.C."/>
            <person name="Halden R.U."/>
        </authorList>
    </citation>
    <scope>NUCLEOTIDE SEQUENCE [LARGE SCALE GENOMIC DNA]</scope>
    <source>
        <strain evidence="16">DSM 6014 / CCUG 31198 / JCM 15750 / NBRC 105917 / EY 4224 / RW1</strain>
    </source>
</reference>
<keyword evidence="5 13" id="KW-0432">Leucine biosynthesis</keyword>
<comment type="function">
    <text evidence="2 13">Catalyzes the isomerization between 2-isopropylmalate and 3-isopropylmalate, via the formation of 2-isopropylmaleate.</text>
</comment>
<comment type="similarity">
    <text evidence="13">Belongs to the aconitase/IPM isomerase family. LeuC type 1 subfamily.</text>
</comment>
<dbReference type="InterPro" id="IPR033941">
    <property type="entry name" value="IPMI_cat"/>
</dbReference>
<gene>
    <name evidence="13" type="primary">leuC</name>
    <name evidence="15" type="ordered locus">Swit_4707</name>
</gene>
<dbReference type="EMBL" id="CP000699">
    <property type="protein sequence ID" value="ABQ71044.1"/>
    <property type="molecule type" value="Genomic_DNA"/>
</dbReference>
<dbReference type="NCBIfam" id="NF009116">
    <property type="entry name" value="PRK12466.1"/>
    <property type="match status" value="1"/>
</dbReference>
<keyword evidence="11 13" id="KW-0456">Lyase</keyword>
<evidence type="ECO:0000256" key="10">
    <source>
        <dbReference type="ARBA" id="ARBA00023014"/>
    </source>
</evidence>
<evidence type="ECO:0000256" key="5">
    <source>
        <dbReference type="ARBA" id="ARBA00022430"/>
    </source>
</evidence>
<comment type="pathway">
    <text evidence="3 13">Amino-acid biosynthesis; L-leucine biosynthesis; L-leucine from 3-methyl-2-oxobutanoate: step 2/4.</text>
</comment>
<dbReference type="OrthoDB" id="9802769at2"/>
<keyword evidence="12 13" id="KW-0100">Branched-chain amino acid biosynthesis</keyword>
<dbReference type="PROSITE" id="PS00450">
    <property type="entry name" value="ACONITASE_1"/>
    <property type="match status" value="1"/>
</dbReference>
<comment type="subunit">
    <text evidence="4 13">Heterodimer of LeuC and LeuD.</text>
</comment>
<dbReference type="PANTHER" id="PTHR43822">
    <property type="entry name" value="HOMOACONITASE, MITOCHONDRIAL-RELATED"/>
    <property type="match status" value="1"/>
</dbReference>
<dbReference type="PANTHER" id="PTHR43822:SF9">
    <property type="entry name" value="3-ISOPROPYLMALATE DEHYDRATASE"/>
    <property type="match status" value="1"/>
</dbReference>
<dbReference type="NCBIfam" id="TIGR00170">
    <property type="entry name" value="leuC"/>
    <property type="match status" value="1"/>
</dbReference>
<dbReference type="GO" id="GO:0046872">
    <property type="term" value="F:metal ion binding"/>
    <property type="evidence" value="ECO:0007669"/>
    <property type="project" value="UniProtKB-KW"/>
</dbReference>
<dbReference type="PRINTS" id="PR00415">
    <property type="entry name" value="ACONITASE"/>
</dbReference>
<evidence type="ECO:0000256" key="4">
    <source>
        <dbReference type="ARBA" id="ARBA00011271"/>
    </source>
</evidence>
<dbReference type="InterPro" id="IPR004430">
    <property type="entry name" value="3-IsopropMal_deHydase_lsu"/>
</dbReference>
<keyword evidence="9 13" id="KW-0408">Iron</keyword>
<evidence type="ECO:0000259" key="14">
    <source>
        <dbReference type="Pfam" id="PF00330"/>
    </source>
</evidence>
<dbReference type="NCBIfam" id="NF004016">
    <property type="entry name" value="PRK05478.1"/>
    <property type="match status" value="1"/>
</dbReference>
<dbReference type="GO" id="GO:0009098">
    <property type="term" value="P:L-leucine biosynthetic process"/>
    <property type="evidence" value="ECO:0007669"/>
    <property type="project" value="UniProtKB-UniRule"/>
</dbReference>
<keyword evidence="6 13" id="KW-0004">4Fe-4S</keyword>
<evidence type="ECO:0000256" key="2">
    <source>
        <dbReference type="ARBA" id="ARBA00002695"/>
    </source>
</evidence>
<evidence type="ECO:0000256" key="3">
    <source>
        <dbReference type="ARBA" id="ARBA00004729"/>
    </source>
</evidence>
<dbReference type="PROSITE" id="PS01244">
    <property type="entry name" value="ACONITASE_2"/>
    <property type="match status" value="1"/>
</dbReference>
<dbReference type="GO" id="GO:0051539">
    <property type="term" value="F:4 iron, 4 sulfur cluster binding"/>
    <property type="evidence" value="ECO:0007669"/>
    <property type="project" value="UniProtKB-KW"/>
</dbReference>
<dbReference type="InterPro" id="IPR036008">
    <property type="entry name" value="Aconitase_4Fe-4S_dom"/>
</dbReference>
<sequence>MSSKPRTLYEKIWDAHVVERRDDGTCLIYIDRHLVHEVTSPQAFEALRVAGRKLRRPDLTLAVPDHNLPTTARLDAEGRRVPIADVESASQLATLERNAPEFGVRYIDAVAPEQGIVHVVGPEQGFSQPGTTIVCGDSHTAAHGGLGALAFGIGTSEIEHVMATQTLLLAPSKTMEVRVEGALGAGVSPKDVILHVIGVIGAAGGTGYVIEYTGNVFREMSIEGRLTVCNMSIEGGARAGLIAPDETTFAYMRGRPMAPAGADWDKAVAWWRTLPTDPGATYDKVVVIDAADIAPCLTWGTSPEDVVPITGVVPDPMSFADPSKQVAAQKSLDYMGLTPGTRMRDVPVENIFIGSCTNSRIEDLRAAAAVVKGRKVAANVRQALIVPGSGLVKRQAEEEGLDRIFVEAGFEWREPGCSMCLAMNPDKVPAGERCASTSNRNFVGRQGPGARTHLVSPAMAAAAAVTGHLTDVRELEPAA</sequence>
<comment type="catalytic activity">
    <reaction evidence="1 13">
        <text>(2R,3S)-3-isopropylmalate = (2S)-2-isopropylmalate</text>
        <dbReference type="Rhea" id="RHEA:32287"/>
        <dbReference type="ChEBI" id="CHEBI:1178"/>
        <dbReference type="ChEBI" id="CHEBI:35121"/>
        <dbReference type="EC" id="4.2.1.33"/>
    </reaction>
</comment>
<organism evidence="15 16">
    <name type="scientific">Rhizorhabdus wittichii (strain DSM 6014 / CCUG 31198 / JCM 15750 / NBRC 105917 / EY 4224 / RW1)</name>
    <name type="common">Sphingomonas wittichii</name>
    <dbReference type="NCBI Taxonomy" id="392499"/>
    <lineage>
        <taxon>Bacteria</taxon>
        <taxon>Pseudomonadati</taxon>
        <taxon>Pseudomonadota</taxon>
        <taxon>Alphaproteobacteria</taxon>
        <taxon>Sphingomonadales</taxon>
        <taxon>Sphingomonadaceae</taxon>
        <taxon>Rhizorhabdus</taxon>
    </lineage>
</organism>
<keyword evidence="10 13" id="KW-0411">Iron-sulfur</keyword>
<proteinExistence type="inferred from homology"/>
<comment type="cofactor">
    <cofactor evidence="13">
        <name>[4Fe-4S] cluster</name>
        <dbReference type="ChEBI" id="CHEBI:49883"/>
    </cofactor>
    <text evidence="13">Binds 1 [4Fe-4S] cluster per subunit.</text>
</comment>
<feature type="binding site" evidence="13">
    <location>
        <position position="356"/>
    </location>
    <ligand>
        <name>[4Fe-4S] cluster</name>
        <dbReference type="ChEBI" id="CHEBI:49883"/>
    </ligand>
</feature>
<evidence type="ECO:0000256" key="9">
    <source>
        <dbReference type="ARBA" id="ARBA00023004"/>
    </source>
</evidence>
<evidence type="ECO:0000256" key="11">
    <source>
        <dbReference type="ARBA" id="ARBA00023239"/>
    </source>
</evidence>
<dbReference type="CDD" id="cd01583">
    <property type="entry name" value="IPMI"/>
    <property type="match status" value="1"/>
</dbReference>
<protein>
    <recommendedName>
        <fullName evidence="13">3-isopropylmalate dehydratase large subunit</fullName>
        <ecNumber evidence="13">4.2.1.33</ecNumber>
    </recommendedName>
    <alternativeName>
        <fullName evidence="13">Alpha-IPM isomerase</fullName>
        <shortName evidence="13">IPMI</shortName>
    </alternativeName>
    <alternativeName>
        <fullName evidence="13">Isopropylmalate isomerase</fullName>
    </alternativeName>
</protein>
<dbReference type="AlphaFoldDB" id="A0A9J9LFY3"/>
<dbReference type="Proteomes" id="UP000001989">
    <property type="component" value="Chromosome"/>
</dbReference>
<dbReference type="EC" id="4.2.1.33" evidence="13"/>
<keyword evidence="16" id="KW-1185">Reference proteome</keyword>
<feature type="domain" description="Aconitase/3-isopropylmalate dehydratase large subunit alpha/beta/alpha" evidence="14">
    <location>
        <begin position="10"/>
        <end position="467"/>
    </location>
</feature>
<evidence type="ECO:0000256" key="6">
    <source>
        <dbReference type="ARBA" id="ARBA00022485"/>
    </source>
</evidence>
<dbReference type="InterPro" id="IPR015931">
    <property type="entry name" value="Acnase/IPM_dHydase_lsu_aba_1/3"/>
</dbReference>
<evidence type="ECO:0000256" key="1">
    <source>
        <dbReference type="ARBA" id="ARBA00000491"/>
    </source>
</evidence>
<evidence type="ECO:0000313" key="15">
    <source>
        <dbReference type="EMBL" id="ABQ71044.1"/>
    </source>
</evidence>
<evidence type="ECO:0000256" key="13">
    <source>
        <dbReference type="HAMAP-Rule" id="MF_01026"/>
    </source>
</evidence>
<dbReference type="KEGG" id="swi:Swit_4707"/>
<dbReference type="InterPro" id="IPR050067">
    <property type="entry name" value="IPM_dehydratase_rel_enz"/>
</dbReference>
<feature type="binding site" evidence="13">
    <location>
        <position position="417"/>
    </location>
    <ligand>
        <name>[4Fe-4S] cluster</name>
        <dbReference type="ChEBI" id="CHEBI:49883"/>
    </ligand>
</feature>